<dbReference type="InterPro" id="IPR039329">
    <property type="entry name" value="SIAE"/>
</dbReference>
<dbReference type="Proteomes" id="UP000432350">
    <property type="component" value="Unassembled WGS sequence"/>
</dbReference>
<name>A0A654DQX9_SPHMU</name>
<evidence type="ECO:0000313" key="3">
    <source>
        <dbReference type="EMBL" id="VXD08354.1"/>
    </source>
</evidence>
<dbReference type="InterPro" id="IPR005181">
    <property type="entry name" value="SASA"/>
</dbReference>
<dbReference type="PANTHER" id="PTHR22901:SF0">
    <property type="entry name" value="SIALATE O-ACETYLESTERASE"/>
    <property type="match status" value="1"/>
</dbReference>
<evidence type="ECO:0000313" key="4">
    <source>
        <dbReference type="Proteomes" id="UP000432350"/>
    </source>
</evidence>
<sequence length="634" mass="72738">MFFRIENFFCFSSFFSRLTLVFVCLIGLLPCAARVRLPAVMGDQMVLQRDIKLHIWGWASKGEKVTLRFRGAYYYTEAGQDGKWNVQIPPQRYGGPYTMEINDIVIRDVLIGDVWLCSGQSNMETPIKRLVERFPEINESNNHMIRYFKVPTQNSPIEVKEEIPPGERWHSGIASDVMNWTALAYFYALESYQHNGIPVGMIVSSLGGSGIERWVDQKSLKQFPELLLDQHAIDSLRLAVKDDGVDLWTAENYNDLHWPTVPVPEYWSKPHRLNRGVSYFRKDFAVPTAKEGRHAKLYLGTLIDSDSVYVNGHFVGSTAYRYPPRIYDIPAGVLRAGRNNLTVRLRMDDKDGGFTPDKSYEIKLDDVRIDLTGEWHWQVAVDQDKVDRYKSRLQNLGQVGSGLYNGMIYPLHDYGLKGVIWYQGEANTANPLRYQRYLTSLVHSWRAHFGQPQLPFLMVQLPNFMVKDTVPAESNWARIREAQFQVSKEIPFTALAVTYDLGEWNDIHPLNKKDMAKRLFVCARKMLYKDQVVASGPQYKQMRVDGDRIIISFDEIGKGLAIRQGKKLQHFAIAGSDQKFLWANAVIRGNEVVLSHPKISNPKAVRYAWSNNPEDANLINKEGMLAAPFRTDNW</sequence>
<proteinExistence type="predicted"/>
<dbReference type="Gene3D" id="3.40.50.1110">
    <property type="entry name" value="SGNH hydrolase"/>
    <property type="match status" value="2"/>
</dbReference>
<dbReference type="SUPFAM" id="SSF49785">
    <property type="entry name" value="Galactose-binding domain-like"/>
    <property type="match status" value="1"/>
</dbReference>
<dbReference type="InterPro" id="IPR036514">
    <property type="entry name" value="SGNH_hydro_sf"/>
</dbReference>
<dbReference type="PANTHER" id="PTHR22901">
    <property type="entry name" value="SIALATE O-ACETYLESTERASE"/>
    <property type="match status" value="1"/>
</dbReference>
<dbReference type="EMBL" id="CABWMV010000028">
    <property type="protein sequence ID" value="VXD08354.1"/>
    <property type="molecule type" value="Genomic_DNA"/>
</dbReference>
<dbReference type="AlphaFoldDB" id="A0A654DQX9"/>
<organism evidence="3 4">
    <name type="scientific">Sphingobacterium multivorum</name>
    <dbReference type="NCBI Taxonomy" id="28454"/>
    <lineage>
        <taxon>Bacteria</taxon>
        <taxon>Pseudomonadati</taxon>
        <taxon>Bacteroidota</taxon>
        <taxon>Sphingobacteriia</taxon>
        <taxon>Sphingobacteriales</taxon>
        <taxon>Sphingobacteriaceae</taxon>
        <taxon>Sphingobacterium</taxon>
    </lineage>
</organism>
<dbReference type="SUPFAM" id="SSF52266">
    <property type="entry name" value="SGNH hydrolase"/>
    <property type="match status" value="1"/>
</dbReference>
<dbReference type="GO" id="GO:0001681">
    <property type="term" value="F:sialate O-acetylesterase activity"/>
    <property type="evidence" value="ECO:0007669"/>
    <property type="project" value="InterPro"/>
</dbReference>
<evidence type="ECO:0000256" key="1">
    <source>
        <dbReference type="ARBA" id="ARBA00022801"/>
    </source>
</evidence>
<feature type="domain" description="Sialate O-acetylesterase" evidence="2">
    <location>
        <begin position="401"/>
        <end position="506"/>
    </location>
</feature>
<dbReference type="GO" id="GO:0005975">
    <property type="term" value="P:carbohydrate metabolic process"/>
    <property type="evidence" value="ECO:0007669"/>
    <property type="project" value="TreeGrafter"/>
</dbReference>
<accession>A0A654DQX9</accession>
<dbReference type="Pfam" id="PF03629">
    <property type="entry name" value="SASA"/>
    <property type="match status" value="1"/>
</dbReference>
<dbReference type="Gene3D" id="2.60.120.260">
    <property type="entry name" value="Galactose-binding domain-like"/>
    <property type="match status" value="1"/>
</dbReference>
<gene>
    <name evidence="3" type="ORF">SPHINGO8BC_90480</name>
</gene>
<dbReference type="RefSeq" id="WP_201303560.1">
    <property type="nucleotide sequence ID" value="NZ_DAIMVY010000017.1"/>
</dbReference>
<protein>
    <submittedName>
        <fullName evidence="3">Sialate O-acetylesterase</fullName>
    </submittedName>
</protein>
<dbReference type="InterPro" id="IPR008979">
    <property type="entry name" value="Galactose-bd-like_sf"/>
</dbReference>
<keyword evidence="1" id="KW-0378">Hydrolase</keyword>
<evidence type="ECO:0000259" key="2">
    <source>
        <dbReference type="Pfam" id="PF03629"/>
    </source>
</evidence>
<reference evidence="3 4" key="1">
    <citation type="submission" date="2019-10" db="EMBL/GenBank/DDBJ databases">
        <authorList>
            <person name="Karimi E."/>
        </authorList>
    </citation>
    <scope>NUCLEOTIDE SEQUENCE [LARGE SCALE GENOMIC DNA]</scope>
    <source>
        <strain evidence="3">Sphingobacterium sp. 8BC</strain>
    </source>
</reference>